<comment type="caution">
    <text evidence="1">The sequence shown here is derived from an EMBL/GenBank/DDBJ whole genome shotgun (WGS) entry which is preliminary data.</text>
</comment>
<organism evidence="1 2">
    <name type="scientific">Pistacia integerrima</name>
    <dbReference type="NCBI Taxonomy" id="434235"/>
    <lineage>
        <taxon>Eukaryota</taxon>
        <taxon>Viridiplantae</taxon>
        <taxon>Streptophyta</taxon>
        <taxon>Embryophyta</taxon>
        <taxon>Tracheophyta</taxon>
        <taxon>Spermatophyta</taxon>
        <taxon>Magnoliopsida</taxon>
        <taxon>eudicotyledons</taxon>
        <taxon>Gunneridae</taxon>
        <taxon>Pentapetalae</taxon>
        <taxon>rosids</taxon>
        <taxon>malvids</taxon>
        <taxon>Sapindales</taxon>
        <taxon>Anacardiaceae</taxon>
        <taxon>Pistacia</taxon>
    </lineage>
</organism>
<proteinExistence type="predicted"/>
<evidence type="ECO:0000313" key="2">
    <source>
        <dbReference type="Proteomes" id="UP001163603"/>
    </source>
</evidence>
<name>A0ACC0XMQ4_9ROSI</name>
<evidence type="ECO:0000313" key="1">
    <source>
        <dbReference type="EMBL" id="KAJ0019948.1"/>
    </source>
</evidence>
<gene>
    <name evidence="1" type="ORF">Pint_30984</name>
</gene>
<sequence length="138" mass="15345">MVSTLEAGSTRQVSCFVSGLKDNIRIEVQARRPSTLSSAIGLAKLYEARNNARDLVSSKVSSTSYEAQSSPAAMLIRRLTMEEIDERRKNGLCFKCNEKFGLGHHCKKLFMIQVCLNDSDADEEMEITGGSLEILWPL</sequence>
<dbReference type="Proteomes" id="UP001163603">
    <property type="component" value="Chromosome 11"/>
</dbReference>
<reference evidence="2" key="1">
    <citation type="journal article" date="2023" name="G3 (Bethesda)">
        <title>Genome assembly and association tests identify interacting loci associated with vigor, precocity, and sex in interspecific pistachio rootstocks.</title>
        <authorList>
            <person name="Palmer W."/>
            <person name="Jacygrad E."/>
            <person name="Sagayaradj S."/>
            <person name="Cavanaugh K."/>
            <person name="Han R."/>
            <person name="Bertier L."/>
            <person name="Beede B."/>
            <person name="Kafkas S."/>
            <person name="Golino D."/>
            <person name="Preece J."/>
            <person name="Michelmore R."/>
        </authorList>
    </citation>
    <scope>NUCLEOTIDE SEQUENCE [LARGE SCALE GENOMIC DNA]</scope>
</reference>
<protein>
    <submittedName>
        <fullName evidence="1">Uncharacterized protein</fullName>
    </submittedName>
</protein>
<dbReference type="EMBL" id="CM047746">
    <property type="protein sequence ID" value="KAJ0019948.1"/>
    <property type="molecule type" value="Genomic_DNA"/>
</dbReference>
<accession>A0ACC0XMQ4</accession>
<keyword evidence="2" id="KW-1185">Reference proteome</keyword>